<feature type="compositionally biased region" description="Low complexity" evidence="4">
    <location>
        <begin position="260"/>
        <end position="276"/>
    </location>
</feature>
<evidence type="ECO:0000313" key="6">
    <source>
        <dbReference type="EMBL" id="KAJ8458550.1"/>
    </source>
</evidence>
<dbReference type="AlphaFoldDB" id="A0AAV8PUL3"/>
<dbReference type="InterPro" id="IPR028307">
    <property type="entry name" value="Lin-54_fam"/>
</dbReference>
<feature type="region of interest" description="Disordered" evidence="4">
    <location>
        <begin position="152"/>
        <end position="181"/>
    </location>
</feature>
<evidence type="ECO:0000259" key="5">
    <source>
        <dbReference type="PROSITE" id="PS51634"/>
    </source>
</evidence>
<dbReference type="GO" id="GO:0005634">
    <property type="term" value="C:nucleus"/>
    <property type="evidence" value="ECO:0007669"/>
    <property type="project" value="UniProtKB-SubCell"/>
</dbReference>
<dbReference type="EMBL" id="JAQQAF010000009">
    <property type="protein sequence ID" value="KAJ8458550.1"/>
    <property type="molecule type" value="Genomic_DNA"/>
</dbReference>
<dbReference type="PROSITE" id="PS51634">
    <property type="entry name" value="CRC"/>
    <property type="match status" value="1"/>
</dbReference>
<comment type="caution">
    <text evidence="6">The sequence shown here is derived from an EMBL/GenBank/DDBJ whole genome shotgun (WGS) entry which is preliminary data.</text>
</comment>
<dbReference type="InterPro" id="IPR033467">
    <property type="entry name" value="Tesmin/TSO1-like_CXC"/>
</dbReference>
<evidence type="ECO:0000256" key="2">
    <source>
        <dbReference type="ARBA" id="ARBA00007267"/>
    </source>
</evidence>
<comment type="subcellular location">
    <subcellularLocation>
        <location evidence="1">Nucleus</location>
    </subcellularLocation>
</comment>
<keyword evidence="3" id="KW-0539">Nucleus</keyword>
<dbReference type="Pfam" id="PF03638">
    <property type="entry name" value="TCR"/>
    <property type="match status" value="1"/>
</dbReference>
<evidence type="ECO:0000256" key="1">
    <source>
        <dbReference type="ARBA" id="ARBA00004123"/>
    </source>
</evidence>
<dbReference type="SMART" id="SM01114">
    <property type="entry name" value="CXC"/>
    <property type="match status" value="1"/>
</dbReference>
<feature type="region of interest" description="Disordered" evidence="4">
    <location>
        <begin position="333"/>
        <end position="394"/>
    </location>
</feature>
<proteinExistence type="inferred from homology"/>
<dbReference type="PANTHER" id="PTHR12446:SF34">
    <property type="entry name" value="PROTEIN LIN-54 HOMOLOG"/>
    <property type="match status" value="1"/>
</dbReference>
<evidence type="ECO:0000256" key="3">
    <source>
        <dbReference type="ARBA" id="ARBA00023242"/>
    </source>
</evidence>
<feature type="region of interest" description="Disordered" evidence="4">
    <location>
        <begin position="257"/>
        <end position="276"/>
    </location>
</feature>
<feature type="compositionally biased region" description="Low complexity" evidence="4">
    <location>
        <begin position="40"/>
        <end position="53"/>
    </location>
</feature>
<comment type="similarity">
    <text evidence="2">Belongs to the lin-54 family.</text>
</comment>
<feature type="compositionally biased region" description="Basic and acidic residues" evidence="4">
    <location>
        <begin position="346"/>
        <end position="374"/>
    </location>
</feature>
<feature type="region of interest" description="Disordered" evidence="4">
    <location>
        <begin position="40"/>
        <end position="66"/>
    </location>
</feature>
<organism evidence="6 7">
    <name type="scientific">Ensete ventricosum</name>
    <name type="common">Abyssinian banana</name>
    <name type="synonym">Musa ensete</name>
    <dbReference type="NCBI Taxonomy" id="4639"/>
    <lineage>
        <taxon>Eukaryota</taxon>
        <taxon>Viridiplantae</taxon>
        <taxon>Streptophyta</taxon>
        <taxon>Embryophyta</taxon>
        <taxon>Tracheophyta</taxon>
        <taxon>Spermatophyta</taxon>
        <taxon>Magnoliopsida</taxon>
        <taxon>Liliopsida</taxon>
        <taxon>Zingiberales</taxon>
        <taxon>Musaceae</taxon>
        <taxon>Ensete</taxon>
    </lineage>
</organism>
<feature type="domain" description="CRC" evidence="5">
    <location>
        <begin position="100"/>
        <end position="190"/>
    </location>
</feature>
<gene>
    <name evidence="6" type="ORF">OPV22_031476</name>
</gene>
<protein>
    <recommendedName>
        <fullName evidence="5">CRC domain-containing protein</fullName>
    </recommendedName>
</protein>
<accession>A0AAV8PUL3</accession>
<reference evidence="6 7" key="1">
    <citation type="submission" date="2022-12" db="EMBL/GenBank/DDBJ databases">
        <title>Chromosome-scale assembly of the Ensete ventricosum genome.</title>
        <authorList>
            <person name="Dussert Y."/>
            <person name="Stocks J."/>
            <person name="Wendawek A."/>
            <person name="Woldeyes F."/>
            <person name="Nichols R.A."/>
            <person name="Borrell J.S."/>
        </authorList>
    </citation>
    <scope>NUCLEOTIDE SEQUENCE [LARGE SCALE GENOMIC DNA]</scope>
    <source>
        <strain evidence="7">cv. Maze</strain>
        <tissue evidence="6">Seeds</tissue>
    </source>
</reference>
<dbReference type="Gene3D" id="6.10.140.1620">
    <property type="match status" value="1"/>
</dbReference>
<name>A0AAV8PUL3_ENSVE</name>
<dbReference type="Proteomes" id="UP001222027">
    <property type="component" value="Unassembled WGS sequence"/>
</dbReference>
<evidence type="ECO:0000313" key="7">
    <source>
        <dbReference type="Proteomes" id="UP001222027"/>
    </source>
</evidence>
<dbReference type="PANTHER" id="PTHR12446">
    <property type="entry name" value="TESMIN/TSO1-RELATED"/>
    <property type="match status" value="1"/>
</dbReference>
<dbReference type="GO" id="GO:0006355">
    <property type="term" value="P:regulation of DNA-templated transcription"/>
    <property type="evidence" value="ECO:0007669"/>
    <property type="project" value="TreeGrafter"/>
</dbReference>
<keyword evidence="7" id="KW-1185">Reference proteome</keyword>
<evidence type="ECO:0000256" key="4">
    <source>
        <dbReference type="SAM" id="MobiDB-lite"/>
    </source>
</evidence>
<dbReference type="InterPro" id="IPR005172">
    <property type="entry name" value="CRC"/>
</dbReference>
<sequence length="796" mass="86620">MEQSGQPAASAPSDFPPRKLVRHLDFTAAAYGGASSSAAVSVSLDPPQQLQQQPTPPRPAPASLPISRPAISSIAVAAKIESPKSRPRLLYDAKDGTPTRKKNCNCKHSKCLKLYCECFASGVYCDGCNCSNCCNNVENEAARHEAVEATLERNPNAFRPKIGSSPHASRDGRDEAGELPLVGKHNKGCHWSEERKALFRGDHGSALYLQQAANASLNGAIGPSAFMSPSASRKRKNQELFFGSSIKDQPTKRLTQLPQAKTSSPASFSASTPSAISTTPMASTKVIYRSLLADVVQPEHIRDLCKLLVMVSGEVAKTFADRKVEEKLAEMESQVESAVLPSEQEIDQRQKDGERQKASADEHSSEIPAEKTSAEESESDCGDGQKGGRPMSPGTLALLCDEQDTVFMTSQATGTAPRSSNNHNTSEVYAEQERCVLTEFRDYLLKLVTYGRMKEEKYSSMSSKCKASPCHMVSAPNGVARAAVPVAVEKSQTMRRIPRQLCDHGAGNFSSSSSRPASTLIVFSKHRPSAAAAAAAAAAYRLMEEERVPFTKAPSTRYREEEGFHRALLELKDLRSQLHHAADYCETAFSKAEHKKMILEGTKSYICDAMVAVVDHLGNVSSKLEQSLFANAVIVQTEQRIDCLKQRLLTCQHYAISLELSNMQLSIKFPRQHQHYVSPAAKCIGKSSGDLFRTEGTNSQPSEVPITKDHSSVTEHLLGSLAGTLFMQATNATISGVELAKAVPVLEGPSVLSKPSNSSFSCNSQDLYMLGGVNQKKKPMQIDNLLSFFRFNKRKI</sequence>